<dbReference type="AlphaFoldDB" id="A0A5J4S756"/>
<name>A0A5J4S756_9ZZZZ</name>
<dbReference type="Pfam" id="PF00403">
    <property type="entry name" value="HMA"/>
    <property type="match status" value="1"/>
</dbReference>
<organism evidence="3">
    <name type="scientific">termite gut metagenome</name>
    <dbReference type="NCBI Taxonomy" id="433724"/>
    <lineage>
        <taxon>unclassified sequences</taxon>
        <taxon>metagenomes</taxon>
        <taxon>organismal metagenomes</taxon>
    </lineage>
</organism>
<protein>
    <submittedName>
        <fullName evidence="3">Copper-exporting P-type ATPase A</fullName>
    </submittedName>
</protein>
<keyword evidence="1" id="KW-0479">Metal-binding</keyword>
<proteinExistence type="predicted"/>
<feature type="domain" description="HMA" evidence="2">
    <location>
        <begin position="36"/>
        <end position="102"/>
    </location>
</feature>
<comment type="caution">
    <text evidence="3">The sequence shown here is derived from an EMBL/GenBank/DDBJ whole genome shotgun (WGS) entry which is preliminary data.</text>
</comment>
<dbReference type="GO" id="GO:0046872">
    <property type="term" value="F:metal ion binding"/>
    <property type="evidence" value="ECO:0007669"/>
    <property type="project" value="UniProtKB-KW"/>
</dbReference>
<gene>
    <name evidence="3" type="ORF">EZS27_010254</name>
</gene>
<dbReference type="SUPFAM" id="SSF55008">
    <property type="entry name" value="HMA, heavy metal-associated domain"/>
    <property type="match status" value="1"/>
</dbReference>
<accession>A0A5J4S756</accession>
<reference evidence="3" key="1">
    <citation type="submission" date="2019-03" db="EMBL/GenBank/DDBJ databases">
        <title>Single cell metagenomics reveals metabolic interactions within the superorganism composed of flagellate Streblomastix strix and complex community of Bacteroidetes bacteria on its surface.</title>
        <authorList>
            <person name="Treitli S.C."/>
            <person name="Kolisko M."/>
            <person name="Husnik F."/>
            <person name="Keeling P."/>
            <person name="Hampl V."/>
        </authorList>
    </citation>
    <scope>NUCLEOTIDE SEQUENCE</scope>
    <source>
        <strain evidence="3">STM</strain>
    </source>
</reference>
<dbReference type="InterPro" id="IPR006121">
    <property type="entry name" value="HMA_dom"/>
</dbReference>
<dbReference type="Gene3D" id="3.30.70.100">
    <property type="match status" value="1"/>
</dbReference>
<dbReference type="FunFam" id="3.30.70.100:FF:000001">
    <property type="entry name" value="ATPase copper transporting beta"/>
    <property type="match status" value="1"/>
</dbReference>
<sequence length="109" mass="12702">MKKNRFITFALTVFLFFSSIFNAIAQDNKDTKKKKTESITFTVNMHCSNCQSRLEKNIPWEKGVKDFRVDLENKTVTVLYDPQKTTADKLKKAIEKLDFTCEKKEPDSI</sequence>
<evidence type="ECO:0000259" key="2">
    <source>
        <dbReference type="PROSITE" id="PS50846"/>
    </source>
</evidence>
<dbReference type="InterPro" id="IPR036163">
    <property type="entry name" value="HMA_dom_sf"/>
</dbReference>
<dbReference type="EMBL" id="SNRY01000353">
    <property type="protein sequence ID" value="KAA6341969.1"/>
    <property type="molecule type" value="Genomic_DNA"/>
</dbReference>
<evidence type="ECO:0000256" key="1">
    <source>
        <dbReference type="ARBA" id="ARBA00022723"/>
    </source>
</evidence>
<dbReference type="PROSITE" id="PS50846">
    <property type="entry name" value="HMA_2"/>
    <property type="match status" value="1"/>
</dbReference>
<evidence type="ECO:0000313" key="3">
    <source>
        <dbReference type="EMBL" id="KAA6341969.1"/>
    </source>
</evidence>
<dbReference type="CDD" id="cd00371">
    <property type="entry name" value="HMA"/>
    <property type="match status" value="1"/>
</dbReference>